<feature type="domain" description="CHK kinase-like" evidence="1">
    <location>
        <begin position="177"/>
        <end position="360"/>
    </location>
</feature>
<reference evidence="3" key="1">
    <citation type="submission" date="2025-08" db="UniProtKB">
        <authorList>
            <consortium name="RefSeq"/>
        </authorList>
    </citation>
    <scope>IDENTIFICATION</scope>
    <source>
        <tissue evidence="3">Whole body</tissue>
    </source>
</reference>
<organism evidence="2 3">
    <name type="scientific">Ceratina calcarata</name>
    <dbReference type="NCBI Taxonomy" id="156304"/>
    <lineage>
        <taxon>Eukaryota</taxon>
        <taxon>Metazoa</taxon>
        <taxon>Ecdysozoa</taxon>
        <taxon>Arthropoda</taxon>
        <taxon>Hexapoda</taxon>
        <taxon>Insecta</taxon>
        <taxon>Pterygota</taxon>
        <taxon>Neoptera</taxon>
        <taxon>Endopterygota</taxon>
        <taxon>Hymenoptera</taxon>
        <taxon>Apocrita</taxon>
        <taxon>Aculeata</taxon>
        <taxon>Apoidea</taxon>
        <taxon>Anthophila</taxon>
        <taxon>Apidae</taxon>
        <taxon>Ceratina</taxon>
        <taxon>Zadontomerus</taxon>
    </lineage>
</organism>
<dbReference type="SUPFAM" id="SSF56112">
    <property type="entry name" value="Protein kinase-like (PK-like)"/>
    <property type="match status" value="1"/>
</dbReference>
<dbReference type="Pfam" id="PF02958">
    <property type="entry name" value="EcKL"/>
    <property type="match status" value="1"/>
</dbReference>
<name>A0AAJ7ISM0_9HYME</name>
<dbReference type="SMART" id="SM00587">
    <property type="entry name" value="CHK"/>
    <property type="match status" value="1"/>
</dbReference>
<dbReference type="InterPro" id="IPR011009">
    <property type="entry name" value="Kinase-like_dom_sf"/>
</dbReference>
<dbReference type="Proteomes" id="UP000694925">
    <property type="component" value="Unplaced"/>
</dbReference>
<proteinExistence type="predicted"/>
<dbReference type="AlphaFoldDB" id="A0AAJ7ISM0"/>
<evidence type="ECO:0000313" key="3">
    <source>
        <dbReference type="RefSeq" id="XP_017875638.1"/>
    </source>
</evidence>
<dbReference type="Gene3D" id="3.90.1200.10">
    <property type="match status" value="1"/>
</dbReference>
<gene>
    <name evidence="3" type="primary">LOC108622335</name>
</gene>
<dbReference type="KEGG" id="ccal:108622335"/>
<dbReference type="PANTHER" id="PTHR11012">
    <property type="entry name" value="PROTEIN KINASE-LIKE DOMAIN-CONTAINING"/>
    <property type="match status" value="1"/>
</dbReference>
<dbReference type="InterPro" id="IPR004119">
    <property type="entry name" value="EcKL"/>
</dbReference>
<dbReference type="InterPro" id="IPR015897">
    <property type="entry name" value="CHK_kinase-like"/>
</dbReference>
<dbReference type="RefSeq" id="XP_017875638.1">
    <property type="nucleotide sequence ID" value="XM_018020149.2"/>
</dbReference>
<evidence type="ECO:0000259" key="1">
    <source>
        <dbReference type="SMART" id="SM00587"/>
    </source>
</evidence>
<sequence>MPGTSDTVVNSSSSFYTHIKDDQTLRRLFHSLIMSISELKSEIAPEHLKSEQLRSHGNCNNLLTLQEIQDIVNRALEDGATVQKFSVKPCSDSEYGVLASHQRLTVEVKTRSGRDEVLSFFIKAVPQDAPELAEYISDRLVFLKEKIFYHDIIPQLYHGYEKERWSPNCYLIKENLLVFEDLSLKGYSLAEKVLNKELIESGLASIARVHACSLLAEARLGKSLKRLYPSAFVENSFIETGKTRTRYEVAVNAIVTIAEYLGLDTSMIRQACEHVYPSLETSSTKRNVVSHGDLWANNMLFSNTVPPHCLLIDFQMVRYLPLAHDVAQFLYLCADRDFRLVWESAMLKHYYNVLCETVNSAKSISVEVPPWSELIEGMEEQRLPAIISAAVFFQNTLMDGKTGREILSNPSKYHDFEFKTRNKIVLEFMKTDPVYNKCMSQIVTELTEFSFRLDQLPKPT</sequence>
<dbReference type="GeneID" id="108622335"/>
<evidence type="ECO:0000313" key="2">
    <source>
        <dbReference type="Proteomes" id="UP000694925"/>
    </source>
</evidence>
<keyword evidence="2" id="KW-1185">Reference proteome</keyword>
<dbReference type="PANTHER" id="PTHR11012:SF48">
    <property type="entry name" value="CHK KINASE-LIKE DOMAIN-CONTAINING PROTEIN-RELATED"/>
    <property type="match status" value="1"/>
</dbReference>
<protein>
    <submittedName>
        <fullName evidence="3">Uncharacterized protein LOC108622335</fullName>
    </submittedName>
</protein>
<accession>A0AAJ7ISM0</accession>